<reference evidence="1" key="1">
    <citation type="journal article" date="2015" name="Nature">
        <title>Complex archaea that bridge the gap between prokaryotes and eukaryotes.</title>
        <authorList>
            <person name="Spang A."/>
            <person name="Saw J.H."/>
            <person name="Jorgensen S.L."/>
            <person name="Zaremba-Niedzwiedzka K."/>
            <person name="Martijn J."/>
            <person name="Lind A.E."/>
            <person name="van Eijk R."/>
            <person name="Schleper C."/>
            <person name="Guy L."/>
            <person name="Ettema T.J."/>
        </authorList>
    </citation>
    <scope>NUCLEOTIDE SEQUENCE</scope>
</reference>
<gene>
    <name evidence="1" type="ORF">LCGC14_3050080</name>
</gene>
<protein>
    <submittedName>
        <fullName evidence="1">Uncharacterized protein</fullName>
    </submittedName>
</protein>
<organism evidence="1">
    <name type="scientific">marine sediment metagenome</name>
    <dbReference type="NCBI Taxonomy" id="412755"/>
    <lineage>
        <taxon>unclassified sequences</taxon>
        <taxon>metagenomes</taxon>
        <taxon>ecological metagenomes</taxon>
    </lineage>
</organism>
<feature type="non-terminal residue" evidence="1">
    <location>
        <position position="117"/>
    </location>
</feature>
<dbReference type="AlphaFoldDB" id="A0A0F8WM04"/>
<sequence length="117" mass="13983">MGKIWSYLSQEEEEENLRQIEISNKFDIIQRQHCELHKNECNQCHHKYEADWRHGGGYMDGDFFSQCAYPREGKTKCSWDGTFYIDASEDCLICKAGLEHLFDRKKDEKLLRKLEEE</sequence>
<dbReference type="EMBL" id="LAZR01064258">
    <property type="protein sequence ID" value="KKK57877.1"/>
    <property type="molecule type" value="Genomic_DNA"/>
</dbReference>
<comment type="caution">
    <text evidence="1">The sequence shown here is derived from an EMBL/GenBank/DDBJ whole genome shotgun (WGS) entry which is preliminary data.</text>
</comment>
<evidence type="ECO:0000313" key="1">
    <source>
        <dbReference type="EMBL" id="KKK57877.1"/>
    </source>
</evidence>
<proteinExistence type="predicted"/>
<name>A0A0F8WM04_9ZZZZ</name>
<accession>A0A0F8WM04</accession>